<keyword evidence="10" id="KW-1185">Reference proteome</keyword>
<dbReference type="InterPro" id="IPR050743">
    <property type="entry name" value="2-oxoacid_DH_E2_comp"/>
</dbReference>
<evidence type="ECO:0000256" key="5">
    <source>
        <dbReference type="ARBA" id="ARBA00023315"/>
    </source>
</evidence>
<evidence type="ECO:0000256" key="4">
    <source>
        <dbReference type="ARBA" id="ARBA00022823"/>
    </source>
</evidence>
<comment type="cofactor">
    <cofactor evidence="1 6">
        <name>(R)-lipoate</name>
        <dbReference type="ChEBI" id="CHEBI:83088"/>
    </cofactor>
</comment>
<dbReference type="Gene3D" id="2.40.50.100">
    <property type="match status" value="1"/>
</dbReference>
<evidence type="ECO:0000256" key="1">
    <source>
        <dbReference type="ARBA" id="ARBA00001938"/>
    </source>
</evidence>
<dbReference type="InterPro" id="IPR011053">
    <property type="entry name" value="Single_hybrid_motif"/>
</dbReference>
<keyword evidence="4 6" id="KW-0450">Lipoyl</keyword>
<dbReference type="InterPro" id="IPR036625">
    <property type="entry name" value="E3-bd_dom_sf"/>
</dbReference>
<accession>A0A0F0GX98</accession>
<dbReference type="EC" id="2.3.1.-" evidence="6"/>
<protein>
    <recommendedName>
        <fullName evidence="6">Dihydrolipoamide acetyltransferase component of pyruvate dehydrogenase complex</fullName>
        <ecNumber evidence="6">2.3.1.-</ecNumber>
    </recommendedName>
</protein>
<feature type="domain" description="Lipoyl-binding" evidence="7">
    <location>
        <begin position="3"/>
        <end position="78"/>
    </location>
</feature>
<dbReference type="RefSeq" id="WP_045313673.1">
    <property type="nucleotide sequence ID" value="NZ_JYJG01000159.1"/>
</dbReference>
<dbReference type="Pfam" id="PF00198">
    <property type="entry name" value="2-oxoacid_dh"/>
    <property type="match status" value="1"/>
</dbReference>
<dbReference type="PROSITE" id="PS50968">
    <property type="entry name" value="BIOTINYL_LIPOYL"/>
    <property type="match status" value="1"/>
</dbReference>
<dbReference type="CDD" id="cd06849">
    <property type="entry name" value="lipoyl_domain"/>
    <property type="match status" value="1"/>
</dbReference>
<reference evidence="9 10" key="1">
    <citation type="submission" date="2015-02" db="EMBL/GenBank/DDBJ databases">
        <authorList>
            <person name="Ju K.-S."/>
            <person name="Doroghazi J.R."/>
            <person name="Metcalf W."/>
        </authorList>
    </citation>
    <scope>NUCLEOTIDE SEQUENCE [LARGE SCALE GENOMIC DNA]</scope>
    <source>
        <strain evidence="9 10">NRRL B-16140</strain>
    </source>
</reference>
<dbReference type="STRING" id="68170.GCA_000974445_00294"/>
<keyword evidence="5 6" id="KW-0012">Acyltransferase</keyword>
<evidence type="ECO:0000259" key="7">
    <source>
        <dbReference type="PROSITE" id="PS50968"/>
    </source>
</evidence>
<dbReference type="SUPFAM" id="SSF47005">
    <property type="entry name" value="Peripheral subunit-binding domain of 2-oxo acid dehydrogenase complex"/>
    <property type="match status" value="1"/>
</dbReference>
<dbReference type="PANTHER" id="PTHR43178:SF5">
    <property type="entry name" value="LIPOAMIDE ACYLTRANSFERASE COMPONENT OF BRANCHED-CHAIN ALPHA-KETO ACID DEHYDROGENASE COMPLEX, MITOCHONDRIAL"/>
    <property type="match status" value="1"/>
</dbReference>
<dbReference type="SUPFAM" id="SSF52777">
    <property type="entry name" value="CoA-dependent acyltransferases"/>
    <property type="match status" value="1"/>
</dbReference>
<sequence length="408" mass="43130">MSARVFDLPDLGEGLTEAVLVRWLVKTGDSVAVDEPVAEVETAKAMVEVPSPFGGVIARLHGEEGATLQVGSPLISVNSAAESYVEEERAGSGNVLIGYGTSAATTSRRRRKAVPRSVAHNGERPAVQSPIVRRLARDNGVDLTALSGTGPGGLITRRDVETAATKPEPVSDVDQRTGLPIRTRVPLTGMRKAVTTTLTRSRSEIPEATTWVDVDATALLELRAELKETGAAPGILAMVARFVVAGLTRFPELNSRVDTERGEITHLDGVNLGLAAQTGRGLVVPAIKDAHRLSMRGLDTEIRRLTTAAREGTATAAELSSGSFTLNNYGVLGVDGSAAIINHPEVAILGMGRILPRPWVVDGEIVVRHLVQLSLVFDHRVCDGGTAGGFLRFVADCVENPKSALADL</sequence>
<dbReference type="PANTHER" id="PTHR43178">
    <property type="entry name" value="DIHYDROLIPOAMIDE ACETYLTRANSFERASE COMPONENT OF PYRUVATE DEHYDROGENASE COMPLEX"/>
    <property type="match status" value="1"/>
</dbReference>
<evidence type="ECO:0000259" key="8">
    <source>
        <dbReference type="PROSITE" id="PS51826"/>
    </source>
</evidence>
<dbReference type="PATRIC" id="fig|68170.10.peg.5843"/>
<gene>
    <name evidence="9" type="ORF">UK23_23010</name>
</gene>
<dbReference type="InterPro" id="IPR000089">
    <property type="entry name" value="Biotin_lipoyl"/>
</dbReference>
<dbReference type="Gene3D" id="4.10.320.10">
    <property type="entry name" value="E3-binding domain"/>
    <property type="match status" value="1"/>
</dbReference>
<dbReference type="Pfam" id="PF02817">
    <property type="entry name" value="E3_binding"/>
    <property type="match status" value="1"/>
</dbReference>
<dbReference type="Proteomes" id="UP000033393">
    <property type="component" value="Unassembled WGS sequence"/>
</dbReference>
<dbReference type="GO" id="GO:0016407">
    <property type="term" value="F:acetyltransferase activity"/>
    <property type="evidence" value="ECO:0007669"/>
    <property type="project" value="TreeGrafter"/>
</dbReference>
<proteinExistence type="inferred from homology"/>
<dbReference type="InterPro" id="IPR004167">
    <property type="entry name" value="PSBD"/>
</dbReference>
<dbReference type="Pfam" id="PF00364">
    <property type="entry name" value="Biotin_lipoyl"/>
    <property type="match status" value="1"/>
</dbReference>
<dbReference type="InterPro" id="IPR001078">
    <property type="entry name" value="2-oxoacid_DH_actylTfrase"/>
</dbReference>
<feature type="domain" description="Peripheral subunit-binding (PSBD)" evidence="8">
    <location>
        <begin position="127"/>
        <end position="164"/>
    </location>
</feature>
<dbReference type="AlphaFoldDB" id="A0A0F0GX98"/>
<comment type="caution">
    <text evidence="9">The sequence shown here is derived from an EMBL/GenBank/DDBJ whole genome shotgun (WGS) entry which is preliminary data.</text>
</comment>
<dbReference type="Gene3D" id="3.30.559.10">
    <property type="entry name" value="Chloramphenicol acetyltransferase-like domain"/>
    <property type="match status" value="1"/>
</dbReference>
<dbReference type="EMBL" id="JYJG01000159">
    <property type="protein sequence ID" value="KJK46637.1"/>
    <property type="molecule type" value="Genomic_DNA"/>
</dbReference>
<dbReference type="SUPFAM" id="SSF51230">
    <property type="entry name" value="Single hybrid motif"/>
    <property type="match status" value="1"/>
</dbReference>
<keyword evidence="3 6" id="KW-0808">Transferase</keyword>
<dbReference type="GO" id="GO:0005737">
    <property type="term" value="C:cytoplasm"/>
    <property type="evidence" value="ECO:0007669"/>
    <property type="project" value="TreeGrafter"/>
</dbReference>
<evidence type="ECO:0000313" key="10">
    <source>
        <dbReference type="Proteomes" id="UP000033393"/>
    </source>
</evidence>
<evidence type="ECO:0000313" key="9">
    <source>
        <dbReference type="EMBL" id="KJK46637.1"/>
    </source>
</evidence>
<dbReference type="InterPro" id="IPR023213">
    <property type="entry name" value="CAT-like_dom_sf"/>
</dbReference>
<evidence type="ECO:0000256" key="2">
    <source>
        <dbReference type="ARBA" id="ARBA00007317"/>
    </source>
</evidence>
<dbReference type="PROSITE" id="PS51826">
    <property type="entry name" value="PSBD"/>
    <property type="match status" value="1"/>
</dbReference>
<organism evidence="9 10">
    <name type="scientific">Lentzea aerocolonigenes</name>
    <name type="common">Lechevalieria aerocolonigenes</name>
    <name type="synonym">Saccharothrix aerocolonigenes</name>
    <dbReference type="NCBI Taxonomy" id="68170"/>
    <lineage>
        <taxon>Bacteria</taxon>
        <taxon>Bacillati</taxon>
        <taxon>Actinomycetota</taxon>
        <taxon>Actinomycetes</taxon>
        <taxon>Pseudonocardiales</taxon>
        <taxon>Pseudonocardiaceae</taxon>
        <taxon>Lentzea</taxon>
    </lineage>
</organism>
<comment type="similarity">
    <text evidence="2 6">Belongs to the 2-oxoacid dehydrogenase family.</text>
</comment>
<evidence type="ECO:0000256" key="3">
    <source>
        <dbReference type="ARBA" id="ARBA00022679"/>
    </source>
</evidence>
<dbReference type="OrthoDB" id="9805770at2"/>
<dbReference type="GO" id="GO:0031405">
    <property type="term" value="F:lipoic acid binding"/>
    <property type="evidence" value="ECO:0007669"/>
    <property type="project" value="TreeGrafter"/>
</dbReference>
<evidence type="ECO:0000256" key="6">
    <source>
        <dbReference type="RuleBase" id="RU003423"/>
    </source>
</evidence>
<name>A0A0F0GX98_LENAE</name>